<dbReference type="Pfam" id="PF23559">
    <property type="entry name" value="WHD_DRP"/>
    <property type="match status" value="1"/>
</dbReference>
<dbReference type="Gene3D" id="1.10.10.10">
    <property type="entry name" value="Winged helix-like DNA-binding domain superfamily/Winged helix DNA-binding domain"/>
    <property type="match status" value="1"/>
</dbReference>
<name>A0ABY9E422_VITVI</name>
<feature type="domain" description="Disease resistance protein winged helix" evidence="8">
    <location>
        <begin position="467"/>
        <end position="534"/>
    </location>
</feature>
<dbReference type="InterPro" id="IPR002182">
    <property type="entry name" value="NB-ARC"/>
</dbReference>
<sequence length="1451" mass="163170">MSIHPYKDISYFVPYSLTIPSASHLVRAVFSSLSATLSCSKMADQIPFGVVEHILTKLGSKAFQEIGSMYGVPKEMTKLKDNLDVIKGVLLDAEEQQQQKTRGIEAWVQKLKGAVYDADDLLDDYATHYLQRGGFARQVSDFFSPVNQVVFRFKMSHRLKDINERLDAIEKKIPMLNLIPRDIVLHTREERSGRETHSFLLPSDIVGREENKEEIIRKLSSNNEEILSVVAIVGFGGLGKTTLTQSVYNDQRVKHFQYKTWVCISDDSGDGLDVKLWVKKILKSMGVQDVESLTLDGLKDKLHEKISQKKYLLVLDDVWNENPGKWYELKKLLMVGARGSKIIVTTRKLNVASIMEDKSPVSLKGLGEKESWALFSKFAFREQEILKPEIVEIGEEIAKMCKGVPLVIKSLAMILQSKREPGQWLSIRNNKNLLSLGDENENVLGVLKLSYDNLSTHLRQCFTYCALFPKDYEIEKKLVVHLWIAQGYIQSSNDNNEQVEDIGDQYVEELLSRSLLEKAGTNHFKMHDLIHDLAQSIVGSEILVLRSDVNNIPEEARHVSLFEEINPMIKALKGKPIRTFLCKYSYKDSTIVNSFFSCFMCLRALSLSCTGIKEVPGHLGKLSHLRYLDLSYNEFKVLPNAITRLKNLQTLKLTSCKRLKGIPDNIGELINLRHLENDSCYNLAHMPHGIGKLTLLRSLPLFVVGNDIGLRNHKIGSLSELKGLNQLGGGLCISNLQNVRDVELVSRGEILKGKQYLQSLRLEWNRRGQDGEYEGDKSVMEGLQPHRHLKDIFIEGYGGTEFPSWMMNDGLGSLFPYLIEIEIWECSRCKILPPFSELPSLKSLKLDDMKEAVELKEGSLTTPLFPSLESLKLCSMPKLKELWRMDLLAEEGPSFSHLSKLYIYKCSSLASLHPSPSLSQLVIRNCHNLASLHPSPSLSQLEIGHCRNLASLELHSSPCLSKLEIIYCHSLASLELHSSPCLSKLKISYCHNLASLELHSSPCLSKLEVGNCDNLASLELHSSPSLSQLEIEACSNLASLELHSSLSPSRLMIHSCPNLTSMELPSSLCLSQLYIRNCHNLASLELHSSPSLSQLNIHDCPNLTSMELRSSLCLSDLEISKCPNLASFKVAPLPSLETLYLFRVRYGAIWQIMSVSASSSLKSLHIGSIDDMISLPKELLQHVSGLVTLEIRECPNLASLELPSSPSLSGLTIRDCPNLTSMKLPSSLCLSQLEIIDCHNLASLELHSSPSLSQLVIRNCHNLVSLELPSSHCLSKLKIIKCPNLASFNTASLPRLEELSLRGVRAEVLRQFMFVSASSSLKSLRIREIDGMISLPEETLQYVSTLETLYIVKCSGLATLLHWMGSLSSLTELIIYDCSELTSLPEEIYSLKKLQKFYFCDYPHLRERYNKETGKDRAKIAHIPHVRFYLDSDMEWQVGPKSLTFLPIFII</sequence>
<accession>A0ABY9E422</accession>
<keyword evidence="2" id="KW-0677">Repeat</keyword>
<dbReference type="InterPro" id="IPR042197">
    <property type="entry name" value="Apaf_helical"/>
</dbReference>
<evidence type="ECO:0000313" key="10">
    <source>
        <dbReference type="EMBL" id="WKA13304.1"/>
    </source>
</evidence>
<feature type="domain" description="R13L1/DRL21-like LRR repeat region" evidence="9">
    <location>
        <begin position="718"/>
        <end position="849"/>
    </location>
</feature>
<dbReference type="Gene3D" id="1.20.5.4130">
    <property type="match status" value="1"/>
</dbReference>
<dbReference type="PANTHER" id="PTHR36766:SF40">
    <property type="entry name" value="DISEASE RESISTANCE PROTEIN RGA3"/>
    <property type="match status" value="1"/>
</dbReference>
<dbReference type="Pfam" id="PF18052">
    <property type="entry name" value="Rx_N"/>
    <property type="match status" value="1"/>
</dbReference>
<dbReference type="Gene3D" id="1.10.8.430">
    <property type="entry name" value="Helical domain of apoptotic protease-activating factors"/>
    <property type="match status" value="1"/>
</dbReference>
<evidence type="ECO:0000313" key="11">
    <source>
        <dbReference type="Proteomes" id="UP001227230"/>
    </source>
</evidence>
<evidence type="ECO:0000256" key="5">
    <source>
        <dbReference type="ARBA" id="ARBA00022840"/>
    </source>
</evidence>
<keyword evidence="11" id="KW-1185">Reference proteome</keyword>
<dbReference type="Proteomes" id="UP001227230">
    <property type="component" value="Chromosome 19"/>
</dbReference>
<dbReference type="Gene3D" id="3.80.10.10">
    <property type="entry name" value="Ribonuclease Inhibitor"/>
    <property type="match status" value="3"/>
</dbReference>
<evidence type="ECO:0000259" key="6">
    <source>
        <dbReference type="Pfam" id="PF00931"/>
    </source>
</evidence>
<evidence type="ECO:0000259" key="7">
    <source>
        <dbReference type="Pfam" id="PF18052"/>
    </source>
</evidence>
<dbReference type="SUPFAM" id="SSF52540">
    <property type="entry name" value="P-loop containing nucleoside triphosphate hydrolases"/>
    <property type="match status" value="1"/>
</dbReference>
<dbReference type="EMBL" id="CP126666">
    <property type="protein sequence ID" value="WKA13304.1"/>
    <property type="molecule type" value="Genomic_DNA"/>
</dbReference>
<feature type="domain" description="Disease resistance N-terminal" evidence="7">
    <location>
        <begin position="50"/>
        <end position="138"/>
    </location>
</feature>
<keyword evidence="5" id="KW-0067">ATP-binding</keyword>
<dbReference type="PANTHER" id="PTHR36766">
    <property type="entry name" value="PLANT BROAD-SPECTRUM MILDEW RESISTANCE PROTEIN RPW8"/>
    <property type="match status" value="1"/>
</dbReference>
<dbReference type="InterPro" id="IPR041118">
    <property type="entry name" value="Rx_N"/>
</dbReference>
<dbReference type="InterPro" id="IPR032675">
    <property type="entry name" value="LRR_dom_sf"/>
</dbReference>
<gene>
    <name evidence="10" type="ORF">VitviT2T_030619</name>
</gene>
<dbReference type="InterPro" id="IPR036388">
    <property type="entry name" value="WH-like_DNA-bd_sf"/>
</dbReference>
<dbReference type="InterPro" id="IPR058922">
    <property type="entry name" value="WHD_DRP"/>
</dbReference>
<evidence type="ECO:0000256" key="2">
    <source>
        <dbReference type="ARBA" id="ARBA00022737"/>
    </source>
</evidence>
<dbReference type="Gene3D" id="3.40.50.300">
    <property type="entry name" value="P-loop containing nucleotide triphosphate hydrolases"/>
    <property type="match status" value="1"/>
</dbReference>
<evidence type="ECO:0000259" key="8">
    <source>
        <dbReference type="Pfam" id="PF23559"/>
    </source>
</evidence>
<organism evidence="10 11">
    <name type="scientific">Vitis vinifera</name>
    <name type="common">Grape</name>
    <dbReference type="NCBI Taxonomy" id="29760"/>
    <lineage>
        <taxon>Eukaryota</taxon>
        <taxon>Viridiplantae</taxon>
        <taxon>Streptophyta</taxon>
        <taxon>Embryophyta</taxon>
        <taxon>Tracheophyta</taxon>
        <taxon>Spermatophyta</taxon>
        <taxon>Magnoliopsida</taxon>
        <taxon>eudicotyledons</taxon>
        <taxon>Gunneridae</taxon>
        <taxon>Pentapetalae</taxon>
        <taxon>rosids</taxon>
        <taxon>Vitales</taxon>
        <taxon>Vitaceae</taxon>
        <taxon>Viteae</taxon>
        <taxon>Vitis</taxon>
    </lineage>
</organism>
<dbReference type="SUPFAM" id="SSF52058">
    <property type="entry name" value="L domain-like"/>
    <property type="match status" value="2"/>
</dbReference>
<proteinExistence type="predicted"/>
<dbReference type="InterPro" id="IPR056789">
    <property type="entry name" value="LRR_R13L1-DRL21"/>
</dbReference>
<dbReference type="InterPro" id="IPR001611">
    <property type="entry name" value="Leu-rich_rpt"/>
</dbReference>
<dbReference type="InterPro" id="IPR027417">
    <property type="entry name" value="P-loop_NTPase"/>
</dbReference>
<dbReference type="Pfam" id="PF00931">
    <property type="entry name" value="NB-ARC"/>
    <property type="match status" value="1"/>
</dbReference>
<keyword evidence="3" id="KW-0547">Nucleotide-binding</keyword>
<protein>
    <recommendedName>
        <fullName evidence="12">Disease resistance protein RGA3</fullName>
    </recommendedName>
</protein>
<evidence type="ECO:0008006" key="12">
    <source>
        <dbReference type="Google" id="ProtNLM"/>
    </source>
</evidence>
<dbReference type="Pfam" id="PF13855">
    <property type="entry name" value="LRR_8"/>
    <property type="match status" value="1"/>
</dbReference>
<keyword evidence="4" id="KW-0611">Plant defense</keyword>
<keyword evidence="1" id="KW-0433">Leucine-rich repeat</keyword>
<evidence type="ECO:0000259" key="9">
    <source>
        <dbReference type="Pfam" id="PF25019"/>
    </source>
</evidence>
<reference evidence="10 11" key="1">
    <citation type="journal article" date="2023" name="Hortic Res">
        <title>The complete reference genome for grapevine (Vitis vinifera L.) genetics and breeding.</title>
        <authorList>
            <person name="Shi X."/>
            <person name="Cao S."/>
            <person name="Wang X."/>
            <person name="Huang S."/>
            <person name="Wang Y."/>
            <person name="Liu Z."/>
            <person name="Liu W."/>
            <person name="Leng X."/>
            <person name="Peng Y."/>
            <person name="Wang N."/>
            <person name="Wang Y."/>
            <person name="Ma Z."/>
            <person name="Xu X."/>
            <person name="Zhang F."/>
            <person name="Xue H."/>
            <person name="Zhong H."/>
            <person name="Wang Y."/>
            <person name="Zhang K."/>
            <person name="Velt A."/>
            <person name="Avia K."/>
            <person name="Holtgrawe D."/>
            <person name="Grimplet J."/>
            <person name="Matus J.T."/>
            <person name="Ware D."/>
            <person name="Wu X."/>
            <person name="Wang H."/>
            <person name="Liu C."/>
            <person name="Fang Y."/>
            <person name="Rustenholz C."/>
            <person name="Cheng Z."/>
            <person name="Xiao H."/>
            <person name="Zhou Y."/>
        </authorList>
    </citation>
    <scope>NUCLEOTIDE SEQUENCE [LARGE SCALE GENOMIC DNA]</scope>
    <source>
        <strain evidence="11">cv. Pinot noir / PN40024</strain>
        <tissue evidence="10">Leaf</tissue>
    </source>
</reference>
<evidence type="ECO:0000256" key="3">
    <source>
        <dbReference type="ARBA" id="ARBA00022741"/>
    </source>
</evidence>
<feature type="domain" description="NB-ARC" evidence="6">
    <location>
        <begin position="209"/>
        <end position="383"/>
    </location>
</feature>
<dbReference type="PROSITE" id="PS51450">
    <property type="entry name" value="LRR"/>
    <property type="match status" value="1"/>
</dbReference>
<dbReference type="Pfam" id="PF25019">
    <property type="entry name" value="LRR_R13L1-DRL21"/>
    <property type="match status" value="1"/>
</dbReference>
<dbReference type="PRINTS" id="PR00364">
    <property type="entry name" value="DISEASERSIST"/>
</dbReference>
<evidence type="ECO:0000256" key="4">
    <source>
        <dbReference type="ARBA" id="ARBA00022821"/>
    </source>
</evidence>
<evidence type="ECO:0000256" key="1">
    <source>
        <dbReference type="ARBA" id="ARBA00022614"/>
    </source>
</evidence>